<organism evidence="3 4">
    <name type="scientific">Zalerion maritima</name>
    <dbReference type="NCBI Taxonomy" id="339359"/>
    <lineage>
        <taxon>Eukaryota</taxon>
        <taxon>Fungi</taxon>
        <taxon>Dikarya</taxon>
        <taxon>Ascomycota</taxon>
        <taxon>Pezizomycotina</taxon>
        <taxon>Sordariomycetes</taxon>
        <taxon>Lulworthiomycetidae</taxon>
        <taxon>Lulworthiales</taxon>
        <taxon>Lulworthiaceae</taxon>
        <taxon>Zalerion</taxon>
    </lineage>
</organism>
<feature type="compositionally biased region" description="Basic and acidic residues" evidence="1">
    <location>
        <begin position="525"/>
        <end position="534"/>
    </location>
</feature>
<sequence length="711" mass="72990">MVGPGGAGAAGAAAKPGLTSLIALAALFAPYYPGAGRWGAAAAAHRAPQLDPDQLDLGGGRFAAMLATPTPMPIDADGPISPRRLYPQLERRDHFPVQALVKRDDECRQDYHPCLFDMGRDTDETILGCGVGMEAKKVKAHMRVFLEWDGNDLGTIGSGFCCENTQYCVLDSDWNANCCTLGAHCIQDCEIDQVFCNTTVTTTISSTSTTFTSGSASGDATLASLSVLITTTSVLQTCCDKLCPTSTAFLCANSIGCCSYGSTCGGEEDCQGTPTSVATTAPTASPTGGYDIIPEGCSKTGEFSCDPEFGTGCCVTGQVCTTMDDKPVCSEEPSGGLSVKAKAGIGAGAAVAGGVIVAGVTWWVLGVRQKRRDEMDGQGGQAGGLEGRMVGSGIDSDEYDEDGDETVGGGGSTERRSGRGSGGRLGLGLGMAIGRRARRRSRPAMSERSRTTTTNQYSGTGNIYSGPDAVTGPYTQTGDPNSPTAAGHVHRQHGSTGLGAEAAVRVGVPHGPDDVVAPVEIDGRVKEDETERHPITQVRVLNAQPGTTFELPDVRQEGGEPDGNAATGNPSAEGRVKRKPVRDGGGGSGSGAMGEDMESPVVGHLAAGESRSMGQPGGFVPFSSSRSVEEGAPVASFDNGGRRGITRSDTIAAASPGEEIPTPSPFLSPDAENRDPLGSPSPNTMGQPSPMSGEGDEGNNAPRDTPKPAPP</sequence>
<feature type="compositionally biased region" description="Gly residues" evidence="1">
    <location>
        <begin position="419"/>
        <end position="431"/>
    </location>
</feature>
<protein>
    <submittedName>
        <fullName evidence="3">Uncharacterized protein</fullName>
    </submittedName>
</protein>
<feature type="compositionally biased region" description="Acidic residues" evidence="1">
    <location>
        <begin position="395"/>
        <end position="405"/>
    </location>
</feature>
<evidence type="ECO:0000256" key="1">
    <source>
        <dbReference type="SAM" id="MobiDB-lite"/>
    </source>
</evidence>
<accession>A0AAD5RHA6</accession>
<keyword evidence="2" id="KW-1133">Transmembrane helix</keyword>
<gene>
    <name evidence="3" type="ORF">MKZ38_008797</name>
</gene>
<name>A0AAD5RHA6_9PEZI</name>
<feature type="compositionally biased region" description="Gly residues" evidence="1">
    <location>
        <begin position="377"/>
        <end position="386"/>
    </location>
</feature>
<evidence type="ECO:0000256" key="2">
    <source>
        <dbReference type="SAM" id="Phobius"/>
    </source>
</evidence>
<feature type="transmembrane region" description="Helical" evidence="2">
    <location>
        <begin position="343"/>
        <end position="365"/>
    </location>
</feature>
<evidence type="ECO:0000313" key="4">
    <source>
        <dbReference type="Proteomes" id="UP001201980"/>
    </source>
</evidence>
<dbReference type="EMBL" id="JAKWBI020000622">
    <property type="protein sequence ID" value="KAJ2893317.1"/>
    <property type="molecule type" value="Genomic_DNA"/>
</dbReference>
<reference evidence="3" key="1">
    <citation type="submission" date="2022-07" db="EMBL/GenBank/DDBJ databases">
        <title>Draft genome sequence of Zalerion maritima ATCC 34329, a (micro)plastics degrading marine fungus.</title>
        <authorList>
            <person name="Paco A."/>
            <person name="Goncalves M.F.M."/>
            <person name="Rocha-Santos T.A.P."/>
            <person name="Alves A."/>
        </authorList>
    </citation>
    <scope>NUCLEOTIDE SEQUENCE</scope>
    <source>
        <strain evidence="3">ATCC 34329</strain>
    </source>
</reference>
<dbReference type="Proteomes" id="UP001201980">
    <property type="component" value="Unassembled WGS sequence"/>
</dbReference>
<feature type="compositionally biased region" description="Polar residues" evidence="1">
    <location>
        <begin position="451"/>
        <end position="463"/>
    </location>
</feature>
<keyword evidence="4" id="KW-1185">Reference proteome</keyword>
<dbReference type="AlphaFoldDB" id="A0AAD5RHA6"/>
<feature type="compositionally biased region" description="Polar residues" evidence="1">
    <location>
        <begin position="680"/>
        <end position="690"/>
    </location>
</feature>
<evidence type="ECO:0000313" key="3">
    <source>
        <dbReference type="EMBL" id="KAJ2893317.1"/>
    </source>
</evidence>
<keyword evidence="2" id="KW-0812">Transmembrane</keyword>
<keyword evidence="2" id="KW-0472">Membrane</keyword>
<feature type="region of interest" description="Disordered" evidence="1">
    <location>
        <begin position="525"/>
        <end position="711"/>
    </location>
</feature>
<comment type="caution">
    <text evidence="3">The sequence shown here is derived from an EMBL/GenBank/DDBJ whole genome shotgun (WGS) entry which is preliminary data.</text>
</comment>
<feature type="compositionally biased region" description="Polar residues" evidence="1">
    <location>
        <begin position="473"/>
        <end position="484"/>
    </location>
</feature>
<feature type="compositionally biased region" description="Gly residues" evidence="1">
    <location>
        <begin position="583"/>
        <end position="592"/>
    </location>
</feature>
<feature type="region of interest" description="Disordered" evidence="1">
    <location>
        <begin position="372"/>
        <end position="492"/>
    </location>
</feature>
<proteinExistence type="predicted"/>